<dbReference type="PROSITE" id="PS50850">
    <property type="entry name" value="MFS"/>
    <property type="match status" value="1"/>
</dbReference>
<evidence type="ECO:0000256" key="2">
    <source>
        <dbReference type="ARBA" id="ARBA00022448"/>
    </source>
</evidence>
<dbReference type="InterPro" id="IPR005829">
    <property type="entry name" value="Sugar_transporter_CS"/>
</dbReference>
<dbReference type="InterPro" id="IPR036259">
    <property type="entry name" value="MFS_trans_sf"/>
</dbReference>
<evidence type="ECO:0000313" key="10">
    <source>
        <dbReference type="Proteomes" id="UP000199013"/>
    </source>
</evidence>
<dbReference type="Gene3D" id="1.20.1720.10">
    <property type="entry name" value="Multidrug resistance protein D"/>
    <property type="match status" value="1"/>
</dbReference>
<feature type="domain" description="Major facilitator superfamily (MFS) profile" evidence="8">
    <location>
        <begin position="57"/>
        <end position="510"/>
    </location>
</feature>
<dbReference type="GO" id="GO:0005886">
    <property type="term" value="C:plasma membrane"/>
    <property type="evidence" value="ECO:0007669"/>
    <property type="project" value="UniProtKB-SubCell"/>
</dbReference>
<feature type="transmembrane region" description="Helical" evidence="7">
    <location>
        <begin position="123"/>
        <end position="141"/>
    </location>
</feature>
<feature type="transmembrane region" description="Helical" evidence="7">
    <location>
        <begin position="153"/>
        <end position="171"/>
    </location>
</feature>
<name>A0A1C3P0N0_9ACTN</name>
<dbReference type="PANTHER" id="PTHR42718">
    <property type="entry name" value="MAJOR FACILITATOR SUPERFAMILY MULTIDRUG TRANSPORTER MFSC"/>
    <property type="match status" value="1"/>
</dbReference>
<dbReference type="PANTHER" id="PTHR42718:SF46">
    <property type="entry name" value="BLR6921 PROTEIN"/>
    <property type="match status" value="1"/>
</dbReference>
<dbReference type="GO" id="GO:0022857">
    <property type="term" value="F:transmembrane transporter activity"/>
    <property type="evidence" value="ECO:0007669"/>
    <property type="project" value="InterPro"/>
</dbReference>
<dbReference type="CDD" id="cd17321">
    <property type="entry name" value="MFS_MMR_MDR_like"/>
    <property type="match status" value="1"/>
</dbReference>
<evidence type="ECO:0000259" key="8">
    <source>
        <dbReference type="PROSITE" id="PS50850"/>
    </source>
</evidence>
<feature type="transmembrane region" description="Helical" evidence="7">
    <location>
        <begin position="58"/>
        <end position="80"/>
    </location>
</feature>
<comment type="subcellular location">
    <subcellularLocation>
        <location evidence="1">Cell membrane</location>
        <topology evidence="1">Multi-pass membrane protein</topology>
    </subcellularLocation>
</comment>
<keyword evidence="3" id="KW-1003">Cell membrane</keyword>
<dbReference type="PROSITE" id="PS00216">
    <property type="entry name" value="SUGAR_TRANSPORT_1"/>
    <property type="match status" value="1"/>
</dbReference>
<feature type="transmembrane region" description="Helical" evidence="7">
    <location>
        <begin position="183"/>
        <end position="204"/>
    </location>
</feature>
<sequence length="527" mass="54023">MGSITGGSGTERLIETSRPSERLAGNVVAANGTGSKVANSTIATDGSFLETRRGKLTLALLCAVAFLDFVDASIVNVALPDIRRDLGFSTQGLQWVPSGYLLTYGGFMMLGGRVADLLGRRRVLVAGTILIGLSSLIGGFAGNPGVLVGTRLAQGLGAALMLPAALSILTTTFTEGADRHKALGVWGGVGGLASAVGVFLGGVLTEGPGWRWVLFVNPLAATLVLPAVFRLISGDRRHARLTDFDIVGSVLVTGGMLLLVFALVEAPDQGWGSGRTIGELAGAAVLLIAFLINEQLGRNPLLPLSIFRVRGLGAADVTGLIAFAGLIAMFFFLTLYMQNVVGYSPIETGAAYLPLCFGVGIAAGISSQLLARAGTRPVIVIGALLAAGGLYYLSRIPVDGSYLTDLFPGLMIVSFGLGAVFVGVTTAANAGVPADRAGLAAALLNASQQVGGALGLAIFSAVATSRTGHLLADHTAMPDALTSGFHRALLTGSFFLLASAFIALRTSNARGEAHQPASDALPEPARL</sequence>
<feature type="transmembrane region" description="Helical" evidence="7">
    <location>
        <begin position="244"/>
        <end position="264"/>
    </location>
</feature>
<evidence type="ECO:0000256" key="5">
    <source>
        <dbReference type="ARBA" id="ARBA00022989"/>
    </source>
</evidence>
<feature type="transmembrane region" description="Helical" evidence="7">
    <location>
        <begin position="210"/>
        <end position="232"/>
    </location>
</feature>
<keyword evidence="10" id="KW-1185">Reference proteome</keyword>
<feature type="transmembrane region" description="Helical" evidence="7">
    <location>
        <begin position="378"/>
        <end position="394"/>
    </location>
</feature>
<evidence type="ECO:0000313" key="9">
    <source>
        <dbReference type="EMBL" id="SBW23366.1"/>
    </source>
</evidence>
<keyword evidence="4 7" id="KW-0812">Transmembrane</keyword>
<dbReference type="SUPFAM" id="SSF103473">
    <property type="entry name" value="MFS general substrate transporter"/>
    <property type="match status" value="1"/>
</dbReference>
<dbReference type="InterPro" id="IPR020846">
    <property type="entry name" value="MFS_dom"/>
</dbReference>
<keyword evidence="5 7" id="KW-1133">Transmembrane helix</keyword>
<proteinExistence type="predicted"/>
<feature type="transmembrane region" description="Helical" evidence="7">
    <location>
        <begin position="439"/>
        <end position="464"/>
    </location>
</feature>
<feature type="transmembrane region" description="Helical" evidence="7">
    <location>
        <begin position="92"/>
        <end position="111"/>
    </location>
</feature>
<feature type="transmembrane region" description="Helical" evidence="7">
    <location>
        <begin position="349"/>
        <end position="371"/>
    </location>
</feature>
<gene>
    <name evidence="9" type="ORF">FDG2_3753</name>
</gene>
<dbReference type="PRINTS" id="PR01036">
    <property type="entry name" value="TCRTETB"/>
</dbReference>
<feature type="transmembrane region" description="Helical" evidence="7">
    <location>
        <begin position="406"/>
        <end position="427"/>
    </location>
</feature>
<evidence type="ECO:0000256" key="1">
    <source>
        <dbReference type="ARBA" id="ARBA00004651"/>
    </source>
</evidence>
<evidence type="ECO:0000256" key="7">
    <source>
        <dbReference type="SAM" id="Phobius"/>
    </source>
</evidence>
<dbReference type="AlphaFoldDB" id="A0A1C3P0N0"/>
<feature type="transmembrane region" description="Helical" evidence="7">
    <location>
        <begin position="276"/>
        <end position="293"/>
    </location>
</feature>
<evidence type="ECO:0000256" key="6">
    <source>
        <dbReference type="ARBA" id="ARBA00023136"/>
    </source>
</evidence>
<dbReference type="Proteomes" id="UP000199013">
    <property type="component" value="Unassembled WGS sequence"/>
</dbReference>
<dbReference type="InterPro" id="IPR011701">
    <property type="entry name" value="MFS"/>
</dbReference>
<protein>
    <submittedName>
        <fullName evidence="9">Sugar phosphate permease</fullName>
    </submittedName>
</protein>
<dbReference type="Pfam" id="PF07690">
    <property type="entry name" value="MFS_1"/>
    <property type="match status" value="1"/>
</dbReference>
<keyword evidence="6 7" id="KW-0472">Membrane</keyword>
<dbReference type="Gene3D" id="1.20.1250.20">
    <property type="entry name" value="MFS general substrate transporter like domains"/>
    <property type="match status" value="1"/>
</dbReference>
<keyword evidence="2" id="KW-0813">Transport</keyword>
<evidence type="ECO:0000256" key="3">
    <source>
        <dbReference type="ARBA" id="ARBA00022475"/>
    </source>
</evidence>
<evidence type="ECO:0000256" key="4">
    <source>
        <dbReference type="ARBA" id="ARBA00022692"/>
    </source>
</evidence>
<feature type="transmembrane region" description="Helical" evidence="7">
    <location>
        <begin position="484"/>
        <end position="504"/>
    </location>
</feature>
<dbReference type="EMBL" id="FLUV01001573">
    <property type="protein sequence ID" value="SBW23366.1"/>
    <property type="molecule type" value="Genomic_DNA"/>
</dbReference>
<reference evidence="10" key="1">
    <citation type="submission" date="2016-02" db="EMBL/GenBank/DDBJ databases">
        <authorList>
            <person name="Wibberg D."/>
        </authorList>
    </citation>
    <scope>NUCLEOTIDE SEQUENCE [LARGE SCALE GENOMIC DNA]</scope>
</reference>
<accession>A0A1C3P0N0</accession>
<feature type="transmembrane region" description="Helical" evidence="7">
    <location>
        <begin position="314"/>
        <end position="337"/>
    </location>
</feature>
<organism evidence="9 10">
    <name type="scientific">Candidatus Protofrankia californiensis</name>
    <dbReference type="NCBI Taxonomy" id="1839754"/>
    <lineage>
        <taxon>Bacteria</taxon>
        <taxon>Bacillati</taxon>
        <taxon>Actinomycetota</taxon>
        <taxon>Actinomycetes</taxon>
        <taxon>Frankiales</taxon>
        <taxon>Frankiaceae</taxon>
        <taxon>Protofrankia</taxon>
    </lineage>
</organism>